<dbReference type="SUPFAM" id="SSF53328">
    <property type="entry name" value="Formyltransferase"/>
    <property type="match status" value="1"/>
</dbReference>
<gene>
    <name evidence="4" type="ORF">UFOPK3482_00833</name>
</gene>
<feature type="domain" description="ACT" evidence="3">
    <location>
        <begin position="4"/>
        <end position="81"/>
    </location>
</feature>
<dbReference type="Pfam" id="PF00551">
    <property type="entry name" value="Formyl_trans_N"/>
    <property type="match status" value="1"/>
</dbReference>
<keyword evidence="1" id="KW-0554">One-carbon metabolism</keyword>
<evidence type="ECO:0000256" key="1">
    <source>
        <dbReference type="ARBA" id="ARBA00022563"/>
    </source>
</evidence>
<dbReference type="NCBIfam" id="TIGR00655">
    <property type="entry name" value="PurU"/>
    <property type="match status" value="1"/>
</dbReference>
<dbReference type="PROSITE" id="PS51671">
    <property type="entry name" value="ACT"/>
    <property type="match status" value="1"/>
</dbReference>
<dbReference type="PANTHER" id="PTHR42706">
    <property type="entry name" value="FORMYLTETRAHYDROFOLATE DEFORMYLASE"/>
    <property type="match status" value="1"/>
</dbReference>
<evidence type="ECO:0000313" key="4">
    <source>
        <dbReference type="EMBL" id="CAB4886638.1"/>
    </source>
</evidence>
<reference evidence="4" key="1">
    <citation type="submission" date="2020-05" db="EMBL/GenBank/DDBJ databases">
        <authorList>
            <person name="Chiriac C."/>
            <person name="Salcher M."/>
            <person name="Ghai R."/>
            <person name="Kavagutti S V."/>
        </authorList>
    </citation>
    <scope>NUCLEOTIDE SEQUENCE</scope>
</reference>
<protein>
    <submittedName>
        <fullName evidence="4">Unannotated protein</fullName>
    </submittedName>
</protein>
<dbReference type="GO" id="GO:0006730">
    <property type="term" value="P:one-carbon metabolic process"/>
    <property type="evidence" value="ECO:0007669"/>
    <property type="project" value="UniProtKB-KW"/>
</dbReference>
<dbReference type="CDD" id="cd08648">
    <property type="entry name" value="FMT_core_Formyl-FH4-Hydrolase_C"/>
    <property type="match status" value="1"/>
</dbReference>
<dbReference type="HAMAP" id="MF_01927">
    <property type="entry name" value="PurU"/>
    <property type="match status" value="1"/>
</dbReference>
<dbReference type="InterPro" id="IPR002376">
    <property type="entry name" value="Formyl_transf_N"/>
</dbReference>
<accession>A0A6J7EYM2</accession>
<dbReference type="InterPro" id="IPR045865">
    <property type="entry name" value="ACT-like_dom_sf"/>
</dbReference>
<dbReference type="Gene3D" id="3.30.70.260">
    <property type="match status" value="1"/>
</dbReference>
<dbReference type="PANTHER" id="PTHR42706:SF1">
    <property type="entry name" value="FORMYLTETRAHYDROFOLATE DEFORMYLASE 2, MITOCHONDRIAL"/>
    <property type="match status" value="1"/>
</dbReference>
<dbReference type="GO" id="GO:0008864">
    <property type="term" value="F:formyltetrahydrofolate deformylase activity"/>
    <property type="evidence" value="ECO:0007669"/>
    <property type="project" value="InterPro"/>
</dbReference>
<dbReference type="InterPro" id="IPR044074">
    <property type="entry name" value="PurU_ACT"/>
</dbReference>
<dbReference type="AlphaFoldDB" id="A0A6J7EYM2"/>
<evidence type="ECO:0000256" key="2">
    <source>
        <dbReference type="ARBA" id="ARBA00022801"/>
    </source>
</evidence>
<dbReference type="SUPFAM" id="SSF55021">
    <property type="entry name" value="ACT-like"/>
    <property type="match status" value="1"/>
</dbReference>
<dbReference type="GO" id="GO:0006189">
    <property type="term" value="P:'de novo' IMP biosynthetic process"/>
    <property type="evidence" value="ECO:0007669"/>
    <property type="project" value="InterPro"/>
</dbReference>
<dbReference type="Gene3D" id="3.40.50.170">
    <property type="entry name" value="Formyl transferase, N-terminal domain"/>
    <property type="match status" value="1"/>
</dbReference>
<name>A0A6J7EYM2_9ZZZZ</name>
<organism evidence="4">
    <name type="scientific">freshwater metagenome</name>
    <dbReference type="NCBI Taxonomy" id="449393"/>
    <lineage>
        <taxon>unclassified sequences</taxon>
        <taxon>metagenomes</taxon>
        <taxon>ecological metagenomes</taxon>
    </lineage>
</organism>
<dbReference type="PIRSF" id="PIRSF036480">
    <property type="entry name" value="FormyFH4_hydr"/>
    <property type="match status" value="1"/>
</dbReference>
<dbReference type="NCBIfam" id="NF004684">
    <property type="entry name" value="PRK06027.1"/>
    <property type="match status" value="1"/>
</dbReference>
<sequence>MDLIASLQCADQPGIVHAMTSAVLAAEGNIIENQQFTDHSTNTFVMRTRFESAQGLEKATTILQAGLARFNPSLHIRQTSDKPRALILVTKESHCLRDLLYLLELNELPIEIPLVISNREDLRDLVEGHGIPFLYIPIDASNKASQEKVILDKIAENKVDFVVLARYMQILSSDFCAALPGRIINIHHSFLPGFKGAKPYHQAHDRGVKIIGATAHFVTADLDEGPIIEQDVAHVGHTATPEQLVSLGRDIERRVLSRAVRLYAEDRIFIVGHRTVVFA</sequence>
<proteinExistence type="inferred from homology"/>
<dbReference type="InterPro" id="IPR036477">
    <property type="entry name" value="Formyl_transf_N_sf"/>
</dbReference>
<dbReference type="PRINTS" id="PR01575">
    <property type="entry name" value="FFH4HYDRLASE"/>
</dbReference>
<dbReference type="EMBL" id="CAFBLZ010000068">
    <property type="protein sequence ID" value="CAB4886638.1"/>
    <property type="molecule type" value="Genomic_DNA"/>
</dbReference>
<dbReference type="InterPro" id="IPR041729">
    <property type="entry name" value="Formyl-FH4-Hydrolase_C"/>
</dbReference>
<keyword evidence="2" id="KW-0378">Hydrolase</keyword>
<dbReference type="InterPro" id="IPR004810">
    <property type="entry name" value="PurU"/>
</dbReference>
<evidence type="ECO:0000259" key="3">
    <source>
        <dbReference type="PROSITE" id="PS51671"/>
    </source>
</evidence>
<dbReference type="InterPro" id="IPR002912">
    <property type="entry name" value="ACT_dom"/>
</dbReference>
<dbReference type="CDD" id="cd04875">
    <property type="entry name" value="ACT_F4HF-DF"/>
    <property type="match status" value="1"/>
</dbReference>